<dbReference type="FunFam" id="1.10.510.10:FF:001023">
    <property type="entry name" value="Os07g0541700 protein"/>
    <property type="match status" value="1"/>
</dbReference>
<sequence length="186" mass="21372">MFVFMSIKSGYPCQVKRIQFSNQILLMLGLVTVLHFQGSFLNGKEIVVKSLSKSSGQGAEEFKNEVVVLAKLQHQNLVKLLGFCTERKEKMFIYEFVPNKSLDFFLFDPERSGELDWPRRHKIIKGIARGLLYLHTDSRVKIIHCDLKASNILLDEDMVPKISDFGMARIIEENRPQEPTKRIVGT</sequence>
<protein>
    <recommendedName>
        <fullName evidence="1">non-specific serine/threonine protein kinase</fullName>
        <ecNumber evidence="1">2.7.11.1</ecNumber>
    </recommendedName>
</protein>
<evidence type="ECO:0000256" key="3">
    <source>
        <dbReference type="ARBA" id="ARBA00022679"/>
    </source>
</evidence>
<comment type="catalytic activity">
    <reaction evidence="8">
        <text>L-seryl-[protein] + ATP = O-phospho-L-seryl-[protein] + ADP + H(+)</text>
        <dbReference type="Rhea" id="RHEA:17989"/>
        <dbReference type="Rhea" id="RHEA-COMP:9863"/>
        <dbReference type="Rhea" id="RHEA-COMP:11604"/>
        <dbReference type="ChEBI" id="CHEBI:15378"/>
        <dbReference type="ChEBI" id="CHEBI:29999"/>
        <dbReference type="ChEBI" id="CHEBI:30616"/>
        <dbReference type="ChEBI" id="CHEBI:83421"/>
        <dbReference type="ChEBI" id="CHEBI:456216"/>
        <dbReference type="EC" id="2.7.11.1"/>
    </reaction>
</comment>
<dbReference type="GO" id="GO:0042742">
    <property type="term" value="P:defense response to bacterium"/>
    <property type="evidence" value="ECO:0007669"/>
    <property type="project" value="TreeGrafter"/>
</dbReference>
<dbReference type="GO" id="GO:0005524">
    <property type="term" value="F:ATP binding"/>
    <property type="evidence" value="ECO:0007669"/>
    <property type="project" value="UniProtKB-KW"/>
</dbReference>
<dbReference type="PANTHER" id="PTHR27002">
    <property type="entry name" value="RECEPTOR-LIKE SERINE/THREONINE-PROTEIN KINASE SD1-8"/>
    <property type="match status" value="1"/>
</dbReference>
<keyword evidence="6" id="KW-0067">ATP-binding</keyword>
<dbReference type="GO" id="GO:0005886">
    <property type="term" value="C:plasma membrane"/>
    <property type="evidence" value="ECO:0007669"/>
    <property type="project" value="TreeGrafter"/>
</dbReference>
<dbReference type="InterPro" id="IPR011009">
    <property type="entry name" value="Kinase-like_dom_sf"/>
</dbReference>
<dbReference type="FunFam" id="3.30.200.20:FF:000924">
    <property type="entry name" value="Uncharacterized protein"/>
    <property type="match status" value="1"/>
</dbReference>
<feature type="domain" description="Protein kinase" evidence="9">
    <location>
        <begin position="1"/>
        <end position="186"/>
    </location>
</feature>
<dbReference type="Gene3D" id="3.30.200.20">
    <property type="entry name" value="Phosphorylase Kinase, domain 1"/>
    <property type="match status" value="1"/>
</dbReference>
<evidence type="ECO:0000256" key="4">
    <source>
        <dbReference type="ARBA" id="ARBA00022741"/>
    </source>
</evidence>
<accession>A0AAV5LMY9</accession>
<evidence type="ECO:0000256" key="7">
    <source>
        <dbReference type="ARBA" id="ARBA00047899"/>
    </source>
</evidence>
<gene>
    <name evidence="10" type="ORF">SLEP1_g46654</name>
</gene>
<evidence type="ECO:0000313" key="11">
    <source>
        <dbReference type="Proteomes" id="UP001054252"/>
    </source>
</evidence>
<evidence type="ECO:0000313" key="10">
    <source>
        <dbReference type="EMBL" id="GKV38780.1"/>
    </source>
</evidence>
<evidence type="ECO:0000256" key="5">
    <source>
        <dbReference type="ARBA" id="ARBA00022777"/>
    </source>
</evidence>
<evidence type="ECO:0000259" key="9">
    <source>
        <dbReference type="PROSITE" id="PS50011"/>
    </source>
</evidence>
<reference evidence="10 11" key="1">
    <citation type="journal article" date="2021" name="Commun. Biol.">
        <title>The genome of Shorea leprosula (Dipterocarpaceae) highlights the ecological relevance of drought in aseasonal tropical rainforests.</title>
        <authorList>
            <person name="Ng K.K.S."/>
            <person name="Kobayashi M.J."/>
            <person name="Fawcett J.A."/>
            <person name="Hatakeyama M."/>
            <person name="Paape T."/>
            <person name="Ng C.H."/>
            <person name="Ang C.C."/>
            <person name="Tnah L.H."/>
            <person name="Lee C.T."/>
            <person name="Nishiyama T."/>
            <person name="Sese J."/>
            <person name="O'Brien M.J."/>
            <person name="Copetti D."/>
            <person name="Mohd Noor M.I."/>
            <person name="Ong R.C."/>
            <person name="Putra M."/>
            <person name="Sireger I.Z."/>
            <person name="Indrioko S."/>
            <person name="Kosugi Y."/>
            <person name="Izuno A."/>
            <person name="Isagi Y."/>
            <person name="Lee S.L."/>
            <person name="Shimizu K.K."/>
        </authorList>
    </citation>
    <scope>NUCLEOTIDE SEQUENCE [LARGE SCALE GENOMIC DNA]</scope>
    <source>
        <strain evidence="10">214</strain>
    </source>
</reference>
<dbReference type="InterPro" id="IPR008271">
    <property type="entry name" value="Ser/Thr_kinase_AS"/>
</dbReference>
<keyword evidence="4" id="KW-0547">Nucleotide-binding</keyword>
<dbReference type="SMART" id="SM00220">
    <property type="entry name" value="S_TKc"/>
    <property type="match status" value="1"/>
</dbReference>
<dbReference type="GO" id="GO:0004674">
    <property type="term" value="F:protein serine/threonine kinase activity"/>
    <property type="evidence" value="ECO:0007669"/>
    <property type="project" value="UniProtKB-KW"/>
</dbReference>
<proteinExistence type="predicted"/>
<evidence type="ECO:0000256" key="8">
    <source>
        <dbReference type="ARBA" id="ARBA00048679"/>
    </source>
</evidence>
<dbReference type="EC" id="2.7.11.1" evidence="1"/>
<evidence type="ECO:0000256" key="2">
    <source>
        <dbReference type="ARBA" id="ARBA00022527"/>
    </source>
</evidence>
<dbReference type="Proteomes" id="UP001054252">
    <property type="component" value="Unassembled WGS sequence"/>
</dbReference>
<comment type="caution">
    <text evidence="10">The sequence shown here is derived from an EMBL/GenBank/DDBJ whole genome shotgun (WGS) entry which is preliminary data.</text>
</comment>
<comment type="catalytic activity">
    <reaction evidence="7">
        <text>L-threonyl-[protein] + ATP = O-phospho-L-threonyl-[protein] + ADP + H(+)</text>
        <dbReference type="Rhea" id="RHEA:46608"/>
        <dbReference type="Rhea" id="RHEA-COMP:11060"/>
        <dbReference type="Rhea" id="RHEA-COMP:11605"/>
        <dbReference type="ChEBI" id="CHEBI:15378"/>
        <dbReference type="ChEBI" id="CHEBI:30013"/>
        <dbReference type="ChEBI" id="CHEBI:30616"/>
        <dbReference type="ChEBI" id="CHEBI:61977"/>
        <dbReference type="ChEBI" id="CHEBI:456216"/>
        <dbReference type="EC" id="2.7.11.1"/>
    </reaction>
</comment>
<organism evidence="10 11">
    <name type="scientific">Rubroshorea leprosula</name>
    <dbReference type="NCBI Taxonomy" id="152421"/>
    <lineage>
        <taxon>Eukaryota</taxon>
        <taxon>Viridiplantae</taxon>
        <taxon>Streptophyta</taxon>
        <taxon>Embryophyta</taxon>
        <taxon>Tracheophyta</taxon>
        <taxon>Spermatophyta</taxon>
        <taxon>Magnoliopsida</taxon>
        <taxon>eudicotyledons</taxon>
        <taxon>Gunneridae</taxon>
        <taxon>Pentapetalae</taxon>
        <taxon>rosids</taxon>
        <taxon>malvids</taxon>
        <taxon>Malvales</taxon>
        <taxon>Dipterocarpaceae</taxon>
        <taxon>Rubroshorea</taxon>
    </lineage>
</organism>
<dbReference type="PROSITE" id="PS50011">
    <property type="entry name" value="PROTEIN_KINASE_DOM"/>
    <property type="match status" value="1"/>
</dbReference>
<name>A0AAV5LMY9_9ROSI</name>
<keyword evidence="11" id="KW-1185">Reference proteome</keyword>
<dbReference type="SUPFAM" id="SSF56112">
    <property type="entry name" value="Protein kinase-like (PK-like)"/>
    <property type="match status" value="1"/>
</dbReference>
<keyword evidence="3" id="KW-0808">Transferase</keyword>
<dbReference type="InterPro" id="IPR001245">
    <property type="entry name" value="Ser-Thr/Tyr_kinase_cat_dom"/>
</dbReference>
<dbReference type="InterPro" id="IPR000719">
    <property type="entry name" value="Prot_kinase_dom"/>
</dbReference>
<dbReference type="Pfam" id="PF07714">
    <property type="entry name" value="PK_Tyr_Ser-Thr"/>
    <property type="match status" value="1"/>
</dbReference>
<dbReference type="PROSITE" id="PS00108">
    <property type="entry name" value="PROTEIN_KINASE_ST"/>
    <property type="match status" value="1"/>
</dbReference>
<keyword evidence="2" id="KW-0723">Serine/threonine-protein kinase</keyword>
<evidence type="ECO:0000256" key="1">
    <source>
        <dbReference type="ARBA" id="ARBA00012513"/>
    </source>
</evidence>
<dbReference type="EMBL" id="BPVZ01000130">
    <property type="protein sequence ID" value="GKV38780.1"/>
    <property type="molecule type" value="Genomic_DNA"/>
</dbReference>
<evidence type="ECO:0000256" key="6">
    <source>
        <dbReference type="ARBA" id="ARBA00022840"/>
    </source>
</evidence>
<keyword evidence="5" id="KW-0418">Kinase</keyword>
<dbReference type="AlphaFoldDB" id="A0AAV5LMY9"/>
<dbReference type="Gene3D" id="1.10.510.10">
    <property type="entry name" value="Transferase(Phosphotransferase) domain 1"/>
    <property type="match status" value="1"/>
</dbReference>
<dbReference type="PANTHER" id="PTHR27002:SF622">
    <property type="entry name" value="CYSTEINE-RICH RECEPTOR-LIKE PROTEIN KINASE 5"/>
    <property type="match status" value="1"/>
</dbReference>